<name>A0A0P0XKE8_ORYSJ</name>
<proteinExistence type="predicted"/>
<dbReference type="Proteomes" id="UP000059680">
    <property type="component" value="Chromosome 9"/>
</dbReference>
<protein>
    <submittedName>
        <fullName evidence="2">Os09g0268200 protein</fullName>
    </submittedName>
</protein>
<keyword evidence="3" id="KW-1185">Reference proteome</keyword>
<gene>
    <name evidence="2" type="ordered locus">Os09g0268200</name>
    <name evidence="2" type="ORF">OSNPB_090268200</name>
</gene>
<evidence type="ECO:0000256" key="1">
    <source>
        <dbReference type="SAM" id="MobiDB-lite"/>
    </source>
</evidence>
<reference evidence="2 3" key="3">
    <citation type="journal article" date="2013" name="Rice">
        <title>Improvement of the Oryza sativa Nipponbare reference genome using next generation sequence and optical map data.</title>
        <authorList>
            <person name="Kawahara Y."/>
            <person name="de la Bastide M."/>
            <person name="Hamilton J.P."/>
            <person name="Kanamori H."/>
            <person name="McCombie W.R."/>
            <person name="Ouyang S."/>
            <person name="Schwartz D.C."/>
            <person name="Tanaka T."/>
            <person name="Wu J."/>
            <person name="Zhou S."/>
            <person name="Childs K.L."/>
            <person name="Davidson R.M."/>
            <person name="Lin H."/>
            <person name="Quesada-Ocampo L."/>
            <person name="Vaillancourt B."/>
            <person name="Sakai H."/>
            <person name="Lee S.S."/>
            <person name="Kim J."/>
            <person name="Numa H."/>
            <person name="Itoh T."/>
            <person name="Buell C.R."/>
            <person name="Matsumoto T."/>
        </authorList>
    </citation>
    <scope>NUCLEOTIDE SEQUENCE [LARGE SCALE GENOMIC DNA]</scope>
    <source>
        <strain evidence="3">cv. Nipponbare</strain>
    </source>
</reference>
<dbReference type="AlphaFoldDB" id="A0A0P0XKE8"/>
<reference evidence="2 3" key="2">
    <citation type="journal article" date="2013" name="Plant Cell Physiol.">
        <title>Rice Annotation Project Database (RAP-DB): an integrative and interactive database for rice genomics.</title>
        <authorList>
            <person name="Sakai H."/>
            <person name="Lee S.S."/>
            <person name="Tanaka T."/>
            <person name="Numa H."/>
            <person name="Kim J."/>
            <person name="Kawahara Y."/>
            <person name="Wakimoto H."/>
            <person name="Yang C.C."/>
            <person name="Iwamoto M."/>
            <person name="Abe T."/>
            <person name="Yamada Y."/>
            <person name="Muto A."/>
            <person name="Inokuchi H."/>
            <person name="Ikemura T."/>
            <person name="Matsumoto T."/>
            <person name="Sasaki T."/>
            <person name="Itoh T."/>
        </authorList>
    </citation>
    <scope>NUCLEOTIDE SEQUENCE [LARGE SCALE GENOMIC DNA]</scope>
    <source>
        <strain evidence="3">cv. Nipponbare</strain>
    </source>
</reference>
<evidence type="ECO:0000313" key="3">
    <source>
        <dbReference type="Proteomes" id="UP000059680"/>
    </source>
</evidence>
<dbReference type="EMBL" id="AP014965">
    <property type="protein sequence ID" value="BAT07152.1"/>
    <property type="molecule type" value="Genomic_DNA"/>
</dbReference>
<dbReference type="InParanoid" id="A0A0P0XKE8"/>
<evidence type="ECO:0000313" key="2">
    <source>
        <dbReference type="EMBL" id="BAT07152.1"/>
    </source>
</evidence>
<dbReference type="PaxDb" id="39947-A0A0P0XKE8"/>
<organism evidence="2 3">
    <name type="scientific">Oryza sativa subsp. japonica</name>
    <name type="common">Rice</name>
    <dbReference type="NCBI Taxonomy" id="39947"/>
    <lineage>
        <taxon>Eukaryota</taxon>
        <taxon>Viridiplantae</taxon>
        <taxon>Streptophyta</taxon>
        <taxon>Embryophyta</taxon>
        <taxon>Tracheophyta</taxon>
        <taxon>Spermatophyta</taxon>
        <taxon>Magnoliopsida</taxon>
        <taxon>Liliopsida</taxon>
        <taxon>Poales</taxon>
        <taxon>Poaceae</taxon>
        <taxon>BOP clade</taxon>
        <taxon>Oryzoideae</taxon>
        <taxon>Oryzeae</taxon>
        <taxon>Oryzinae</taxon>
        <taxon>Oryza</taxon>
        <taxon>Oryza sativa</taxon>
    </lineage>
</organism>
<feature type="compositionally biased region" description="Basic and acidic residues" evidence="1">
    <location>
        <begin position="10"/>
        <end position="19"/>
    </location>
</feature>
<sequence length="128" mass="14265">MWRNNYETQRQPREERDLQGKVSKKGSNDKTNVNTCSKLDWVFTQRERDNKAIPPRRNRHPQASMSPVMENQAGLSPETLSKTARPPKCQSRLDSSGTAAASPDAPLLRIAVFASVLSIELVISTDAS</sequence>
<reference evidence="3" key="1">
    <citation type="journal article" date="2005" name="Nature">
        <title>The map-based sequence of the rice genome.</title>
        <authorList>
            <consortium name="International rice genome sequencing project (IRGSP)"/>
            <person name="Matsumoto T."/>
            <person name="Wu J."/>
            <person name="Kanamori H."/>
            <person name="Katayose Y."/>
            <person name="Fujisawa M."/>
            <person name="Namiki N."/>
            <person name="Mizuno H."/>
            <person name="Yamamoto K."/>
            <person name="Antonio B.A."/>
            <person name="Baba T."/>
            <person name="Sakata K."/>
            <person name="Nagamura Y."/>
            <person name="Aoki H."/>
            <person name="Arikawa K."/>
            <person name="Arita K."/>
            <person name="Bito T."/>
            <person name="Chiden Y."/>
            <person name="Fujitsuka N."/>
            <person name="Fukunaka R."/>
            <person name="Hamada M."/>
            <person name="Harada C."/>
            <person name="Hayashi A."/>
            <person name="Hijishita S."/>
            <person name="Honda M."/>
            <person name="Hosokawa S."/>
            <person name="Ichikawa Y."/>
            <person name="Idonuma A."/>
            <person name="Iijima M."/>
            <person name="Ikeda M."/>
            <person name="Ikeno M."/>
            <person name="Ito K."/>
            <person name="Ito S."/>
            <person name="Ito T."/>
            <person name="Ito Y."/>
            <person name="Ito Y."/>
            <person name="Iwabuchi A."/>
            <person name="Kamiya K."/>
            <person name="Karasawa W."/>
            <person name="Kurita K."/>
            <person name="Katagiri S."/>
            <person name="Kikuta A."/>
            <person name="Kobayashi H."/>
            <person name="Kobayashi N."/>
            <person name="Machita K."/>
            <person name="Maehara T."/>
            <person name="Masukawa M."/>
            <person name="Mizubayashi T."/>
            <person name="Mukai Y."/>
            <person name="Nagasaki H."/>
            <person name="Nagata Y."/>
            <person name="Naito S."/>
            <person name="Nakashima M."/>
            <person name="Nakama Y."/>
            <person name="Nakamichi Y."/>
            <person name="Nakamura M."/>
            <person name="Meguro A."/>
            <person name="Negishi M."/>
            <person name="Ohta I."/>
            <person name="Ohta T."/>
            <person name="Okamoto M."/>
            <person name="Ono N."/>
            <person name="Saji S."/>
            <person name="Sakaguchi M."/>
            <person name="Sakai K."/>
            <person name="Shibata M."/>
            <person name="Shimokawa T."/>
            <person name="Song J."/>
            <person name="Takazaki Y."/>
            <person name="Terasawa K."/>
            <person name="Tsugane M."/>
            <person name="Tsuji K."/>
            <person name="Ueda S."/>
            <person name="Waki K."/>
            <person name="Yamagata H."/>
            <person name="Yamamoto M."/>
            <person name="Yamamoto S."/>
            <person name="Yamane H."/>
            <person name="Yoshiki S."/>
            <person name="Yoshihara R."/>
            <person name="Yukawa K."/>
            <person name="Zhong H."/>
            <person name="Yano M."/>
            <person name="Yuan Q."/>
            <person name="Ouyang S."/>
            <person name="Liu J."/>
            <person name="Jones K.M."/>
            <person name="Gansberger K."/>
            <person name="Moffat K."/>
            <person name="Hill J."/>
            <person name="Bera J."/>
            <person name="Fadrosh D."/>
            <person name="Jin S."/>
            <person name="Johri S."/>
            <person name="Kim M."/>
            <person name="Overton L."/>
            <person name="Reardon M."/>
            <person name="Tsitrin T."/>
            <person name="Vuong H."/>
            <person name="Weaver B."/>
            <person name="Ciecko A."/>
            <person name="Tallon L."/>
            <person name="Jackson J."/>
            <person name="Pai G."/>
            <person name="Aken S.V."/>
            <person name="Utterback T."/>
            <person name="Reidmuller S."/>
            <person name="Feldblyum T."/>
            <person name="Hsiao J."/>
            <person name="Zismann V."/>
            <person name="Iobst S."/>
            <person name="de Vazeille A.R."/>
            <person name="Buell C.R."/>
            <person name="Ying K."/>
            <person name="Li Y."/>
            <person name="Lu T."/>
            <person name="Huang Y."/>
            <person name="Zhao Q."/>
            <person name="Feng Q."/>
            <person name="Zhang L."/>
            <person name="Zhu J."/>
            <person name="Weng Q."/>
            <person name="Mu J."/>
            <person name="Lu Y."/>
            <person name="Fan D."/>
            <person name="Liu Y."/>
            <person name="Guan J."/>
            <person name="Zhang Y."/>
            <person name="Yu S."/>
            <person name="Liu X."/>
            <person name="Zhang Y."/>
            <person name="Hong G."/>
            <person name="Han B."/>
            <person name="Choisne N."/>
            <person name="Demange N."/>
            <person name="Orjeda G."/>
            <person name="Samain S."/>
            <person name="Cattolico L."/>
            <person name="Pelletier E."/>
            <person name="Couloux A."/>
            <person name="Segurens B."/>
            <person name="Wincker P."/>
            <person name="D'Hont A."/>
            <person name="Scarpelli C."/>
            <person name="Weissenbach J."/>
            <person name="Salanoubat M."/>
            <person name="Quetier F."/>
            <person name="Yu Y."/>
            <person name="Kim H.R."/>
            <person name="Rambo T."/>
            <person name="Currie J."/>
            <person name="Collura K."/>
            <person name="Luo M."/>
            <person name="Yang T."/>
            <person name="Ammiraju J.S.S."/>
            <person name="Engler F."/>
            <person name="Soderlund C."/>
            <person name="Wing R.A."/>
            <person name="Palmer L.E."/>
            <person name="de la Bastide M."/>
            <person name="Spiegel L."/>
            <person name="Nascimento L."/>
            <person name="Zutavern T."/>
            <person name="O'Shaughnessy A."/>
            <person name="Dike S."/>
            <person name="Dedhia N."/>
            <person name="Preston R."/>
            <person name="Balija V."/>
            <person name="McCombie W.R."/>
            <person name="Chow T."/>
            <person name="Chen H."/>
            <person name="Chung M."/>
            <person name="Chen C."/>
            <person name="Shaw J."/>
            <person name="Wu H."/>
            <person name="Hsiao K."/>
            <person name="Chao Y."/>
            <person name="Chu M."/>
            <person name="Cheng C."/>
            <person name="Hour A."/>
            <person name="Lee P."/>
            <person name="Lin S."/>
            <person name="Lin Y."/>
            <person name="Liou J."/>
            <person name="Liu S."/>
            <person name="Hsing Y."/>
            <person name="Raghuvanshi S."/>
            <person name="Mohanty A."/>
            <person name="Bharti A.K."/>
            <person name="Gaur A."/>
            <person name="Gupta V."/>
            <person name="Kumar D."/>
            <person name="Ravi V."/>
            <person name="Vij S."/>
            <person name="Kapur A."/>
            <person name="Khurana P."/>
            <person name="Khurana P."/>
            <person name="Khurana J.P."/>
            <person name="Tyagi A.K."/>
            <person name="Gaikwad K."/>
            <person name="Singh A."/>
            <person name="Dalal V."/>
            <person name="Srivastava S."/>
            <person name="Dixit A."/>
            <person name="Pal A.K."/>
            <person name="Ghazi I.A."/>
            <person name="Yadav M."/>
            <person name="Pandit A."/>
            <person name="Bhargava A."/>
            <person name="Sureshbabu K."/>
            <person name="Batra K."/>
            <person name="Sharma T.R."/>
            <person name="Mohapatra T."/>
            <person name="Singh N.K."/>
            <person name="Messing J."/>
            <person name="Nelson A.B."/>
            <person name="Fuks G."/>
            <person name="Kavchok S."/>
            <person name="Keizer G."/>
            <person name="Linton E."/>
            <person name="Llaca V."/>
            <person name="Song R."/>
            <person name="Tanyolac B."/>
            <person name="Young S."/>
            <person name="Ho-Il K."/>
            <person name="Hahn J.H."/>
            <person name="Sangsakoo G."/>
            <person name="Vanavichit A."/>
            <person name="de Mattos Luiz.A.T."/>
            <person name="Zimmer P.D."/>
            <person name="Malone G."/>
            <person name="Dellagostin O."/>
            <person name="de Oliveira A.C."/>
            <person name="Bevan M."/>
            <person name="Bancroft I."/>
            <person name="Minx P."/>
            <person name="Cordum H."/>
            <person name="Wilson R."/>
            <person name="Cheng Z."/>
            <person name="Jin W."/>
            <person name="Jiang J."/>
            <person name="Leong S.A."/>
            <person name="Iwama H."/>
            <person name="Gojobori T."/>
            <person name="Itoh T."/>
            <person name="Niimura Y."/>
            <person name="Fujii Y."/>
            <person name="Habara T."/>
            <person name="Sakai H."/>
            <person name="Sato Y."/>
            <person name="Wilson G."/>
            <person name="Kumar K."/>
            <person name="McCouch S."/>
            <person name="Juretic N."/>
            <person name="Hoen D."/>
            <person name="Wright S."/>
            <person name="Bruskiewich R."/>
            <person name="Bureau T."/>
            <person name="Miyao A."/>
            <person name="Hirochika H."/>
            <person name="Nishikawa T."/>
            <person name="Kadowaki K."/>
            <person name="Sugiura M."/>
            <person name="Burr B."/>
            <person name="Sasaki T."/>
        </authorList>
    </citation>
    <scope>NUCLEOTIDE SEQUENCE [LARGE SCALE GENOMIC DNA]</scope>
    <source>
        <strain evidence="3">cv. Nipponbare</strain>
    </source>
</reference>
<feature type="region of interest" description="Disordered" evidence="1">
    <location>
        <begin position="1"/>
        <end position="101"/>
    </location>
</feature>
<accession>A0A0P0XKE8</accession>